<accession>A0ABN2W351</accession>
<dbReference type="Proteomes" id="UP001501480">
    <property type="component" value="Unassembled WGS sequence"/>
</dbReference>
<dbReference type="CDD" id="cd07826">
    <property type="entry name" value="SRPBCC_CalC_Aha1-like_9"/>
    <property type="match status" value="1"/>
</dbReference>
<sequence length="160" mass="17425">MTSTHQRAEAAIEADPTVPAIHITRDFAATAAHLVRAHTDPELFVRWIGPNGYETTIDHWDARTGGSYRYEQAGQGFHGCFHHVCDDRLVQTFTWEGMPEGVSLDTMTFEDLGGGRTRMHATSLVGSFEARDGMLSSGMEVGVNDGYAKLDALLADGLVA</sequence>
<feature type="domain" description="Activator of Hsp90 ATPase homologue 1/2-like C-terminal" evidence="2">
    <location>
        <begin position="29"/>
        <end position="154"/>
    </location>
</feature>
<dbReference type="Pfam" id="PF08327">
    <property type="entry name" value="AHSA1"/>
    <property type="match status" value="1"/>
</dbReference>
<proteinExistence type="inferred from homology"/>
<name>A0ABN2W351_9ACTN</name>
<protein>
    <submittedName>
        <fullName evidence="3">SRPBCC family protein</fullName>
    </submittedName>
</protein>
<evidence type="ECO:0000259" key="2">
    <source>
        <dbReference type="Pfam" id="PF08327"/>
    </source>
</evidence>
<keyword evidence="4" id="KW-1185">Reference proteome</keyword>
<evidence type="ECO:0000313" key="3">
    <source>
        <dbReference type="EMBL" id="GAA2081978.1"/>
    </source>
</evidence>
<evidence type="ECO:0000313" key="4">
    <source>
        <dbReference type="Proteomes" id="UP001501480"/>
    </source>
</evidence>
<reference evidence="3 4" key="1">
    <citation type="journal article" date="2019" name="Int. J. Syst. Evol. Microbiol.">
        <title>The Global Catalogue of Microorganisms (GCM) 10K type strain sequencing project: providing services to taxonomists for standard genome sequencing and annotation.</title>
        <authorList>
            <consortium name="The Broad Institute Genomics Platform"/>
            <consortium name="The Broad Institute Genome Sequencing Center for Infectious Disease"/>
            <person name="Wu L."/>
            <person name="Ma J."/>
        </authorList>
    </citation>
    <scope>NUCLEOTIDE SEQUENCE [LARGE SCALE GENOMIC DNA]</scope>
    <source>
        <strain evidence="3 4">JCM 15749</strain>
    </source>
</reference>
<dbReference type="InterPro" id="IPR023393">
    <property type="entry name" value="START-like_dom_sf"/>
</dbReference>
<evidence type="ECO:0000256" key="1">
    <source>
        <dbReference type="ARBA" id="ARBA00006817"/>
    </source>
</evidence>
<gene>
    <name evidence="3" type="ORF">GCM10009821_23410</name>
</gene>
<dbReference type="Gene3D" id="3.30.530.20">
    <property type="match status" value="1"/>
</dbReference>
<organism evidence="3 4">
    <name type="scientific">Aeromicrobium halocynthiae</name>
    <dbReference type="NCBI Taxonomy" id="560557"/>
    <lineage>
        <taxon>Bacteria</taxon>
        <taxon>Bacillati</taxon>
        <taxon>Actinomycetota</taxon>
        <taxon>Actinomycetes</taxon>
        <taxon>Propionibacteriales</taxon>
        <taxon>Nocardioidaceae</taxon>
        <taxon>Aeromicrobium</taxon>
    </lineage>
</organism>
<dbReference type="EMBL" id="BAAAPY010000008">
    <property type="protein sequence ID" value="GAA2081978.1"/>
    <property type="molecule type" value="Genomic_DNA"/>
</dbReference>
<dbReference type="SUPFAM" id="SSF55961">
    <property type="entry name" value="Bet v1-like"/>
    <property type="match status" value="1"/>
</dbReference>
<comment type="similarity">
    <text evidence="1">Belongs to the AHA1 family.</text>
</comment>
<comment type="caution">
    <text evidence="3">The sequence shown here is derived from an EMBL/GenBank/DDBJ whole genome shotgun (WGS) entry which is preliminary data.</text>
</comment>
<dbReference type="RefSeq" id="WP_344328713.1">
    <property type="nucleotide sequence ID" value="NZ_BAAAPY010000008.1"/>
</dbReference>
<dbReference type="InterPro" id="IPR013538">
    <property type="entry name" value="ASHA1/2-like_C"/>
</dbReference>